<organism evidence="1">
    <name type="scientific">viral metagenome</name>
    <dbReference type="NCBI Taxonomy" id="1070528"/>
    <lineage>
        <taxon>unclassified sequences</taxon>
        <taxon>metagenomes</taxon>
        <taxon>organismal metagenomes</taxon>
    </lineage>
</organism>
<dbReference type="EMBL" id="MN739368">
    <property type="protein sequence ID" value="QHT01298.1"/>
    <property type="molecule type" value="Genomic_DNA"/>
</dbReference>
<reference evidence="1" key="1">
    <citation type="journal article" date="2020" name="Nature">
        <title>Giant virus diversity and host interactions through global metagenomics.</title>
        <authorList>
            <person name="Schulz F."/>
            <person name="Roux S."/>
            <person name="Paez-Espino D."/>
            <person name="Jungbluth S."/>
            <person name="Walsh D.A."/>
            <person name="Denef V.J."/>
            <person name="McMahon K.D."/>
            <person name="Konstantinidis K.T."/>
            <person name="Eloe-Fadrosh E.A."/>
            <person name="Kyrpides N.C."/>
            <person name="Woyke T."/>
        </authorList>
    </citation>
    <scope>NUCLEOTIDE SEQUENCE</scope>
    <source>
        <strain evidence="1">GVMAG-M-3300020192-26</strain>
    </source>
</reference>
<proteinExistence type="predicted"/>
<name>A0A6C0C9P7_9ZZZZ</name>
<protein>
    <submittedName>
        <fullName evidence="1">Uncharacterized protein</fullName>
    </submittedName>
</protein>
<evidence type="ECO:0000313" key="1">
    <source>
        <dbReference type="EMBL" id="QHT01298.1"/>
    </source>
</evidence>
<dbReference type="AlphaFoldDB" id="A0A6C0C9P7"/>
<sequence>MNIVLFGDTFPNIQRSLLPVNLYMLSLTCKQYHKIITKDNIKKSIICEINRRLNSIFDDKYVEFMRLLNDANATIMGSFITQCMLGESWEDTQIHIVIKKAEINVSIVGATKTYRQNWDNTMVFLHKYRMNPQAIMDPNKGTHFMQYNINGILIKLFLVHDDYTYNINIKNIYNIATNRLIINNTHDTFTKRINLYRDNGDMMDPATFFKMYLRGFRFYRDNMMMSNEAIHNLIYKTIKIKGKRKREECESHVNRGKFMIKNGIIYSWTPTENRERYKPYPVFDIDTKSPYYTIVTDSKLPQCHVQISKCINHDCITKLLYPKLEHYHCTCAREKKFILIPKYS</sequence>
<accession>A0A6C0C9P7</accession>